<dbReference type="AlphaFoldDB" id="A0A0A8ZT30"/>
<reference evidence="1" key="1">
    <citation type="submission" date="2014-09" db="EMBL/GenBank/DDBJ databases">
        <authorList>
            <person name="Magalhaes I.L.F."/>
            <person name="Oliveira U."/>
            <person name="Santos F.R."/>
            <person name="Vidigal T.H.D.A."/>
            <person name="Brescovit A.D."/>
            <person name="Santos A.J."/>
        </authorList>
    </citation>
    <scope>NUCLEOTIDE SEQUENCE</scope>
    <source>
        <tissue evidence="1">Shoot tissue taken approximately 20 cm above the soil surface</tissue>
    </source>
</reference>
<evidence type="ECO:0000313" key="1">
    <source>
        <dbReference type="EMBL" id="JAD39930.1"/>
    </source>
</evidence>
<accession>A0A0A8ZT30</accession>
<organism evidence="1">
    <name type="scientific">Arundo donax</name>
    <name type="common">Giant reed</name>
    <name type="synonym">Donax arundinaceus</name>
    <dbReference type="NCBI Taxonomy" id="35708"/>
    <lineage>
        <taxon>Eukaryota</taxon>
        <taxon>Viridiplantae</taxon>
        <taxon>Streptophyta</taxon>
        <taxon>Embryophyta</taxon>
        <taxon>Tracheophyta</taxon>
        <taxon>Spermatophyta</taxon>
        <taxon>Magnoliopsida</taxon>
        <taxon>Liliopsida</taxon>
        <taxon>Poales</taxon>
        <taxon>Poaceae</taxon>
        <taxon>PACMAD clade</taxon>
        <taxon>Arundinoideae</taxon>
        <taxon>Arundineae</taxon>
        <taxon>Arundo</taxon>
    </lineage>
</organism>
<reference evidence="1" key="2">
    <citation type="journal article" date="2015" name="Data Brief">
        <title>Shoot transcriptome of the giant reed, Arundo donax.</title>
        <authorList>
            <person name="Barrero R.A."/>
            <person name="Guerrero F.D."/>
            <person name="Moolhuijzen P."/>
            <person name="Goolsby J.A."/>
            <person name="Tidwell J."/>
            <person name="Bellgard S.E."/>
            <person name="Bellgard M.I."/>
        </authorList>
    </citation>
    <scope>NUCLEOTIDE SEQUENCE</scope>
    <source>
        <tissue evidence="1">Shoot tissue taken approximately 20 cm above the soil surface</tissue>
    </source>
</reference>
<sequence length="35" mass="4191">MNHEEGRIVIIYSPISRRLRKVYIHMTLKCYGSIL</sequence>
<proteinExistence type="predicted"/>
<dbReference type="EMBL" id="GBRH01257965">
    <property type="protein sequence ID" value="JAD39930.1"/>
    <property type="molecule type" value="Transcribed_RNA"/>
</dbReference>
<name>A0A0A8ZT30_ARUDO</name>
<protein>
    <submittedName>
        <fullName evidence="1">Uncharacterized protein</fullName>
    </submittedName>
</protein>